<keyword evidence="3" id="KW-0238">DNA-binding</keyword>
<reference evidence="7 8" key="1">
    <citation type="submission" date="2023-04" db="EMBL/GenBank/DDBJ databases">
        <title>Genome of Basidiobolus ranarum AG-B5.</title>
        <authorList>
            <person name="Stajich J.E."/>
            <person name="Carter-House D."/>
            <person name="Gryganskyi A."/>
        </authorList>
    </citation>
    <scope>NUCLEOTIDE SEQUENCE [LARGE SCALE GENOMIC DNA]</scope>
    <source>
        <strain evidence="7 8">AG-B5</strain>
    </source>
</reference>
<dbReference type="InterPro" id="IPR018607">
    <property type="entry name" value="Ctf8"/>
</dbReference>
<keyword evidence="8" id="KW-1185">Reference proteome</keyword>
<comment type="caution">
    <text evidence="7">The sequence shown here is derived from an EMBL/GenBank/DDBJ whole genome shotgun (WGS) entry which is preliminary data.</text>
</comment>
<name>A0ABR2VKZ4_9FUNG</name>
<comment type="similarity">
    <text evidence="6">Belongs to the CTF8 family.</text>
</comment>
<dbReference type="PANTHER" id="PTHR28605:SF1">
    <property type="entry name" value="CHROMOSOME TRANSMISSION FIDELITY FACTOR 8"/>
    <property type="match status" value="1"/>
</dbReference>
<keyword evidence="4" id="KW-0539">Nucleus</keyword>
<evidence type="ECO:0000313" key="7">
    <source>
        <dbReference type="EMBL" id="KAK9674765.1"/>
    </source>
</evidence>
<sequence length="128" mass="14606">MVQILLPATPNTSTQDHSREMILFELQGSLETSLEDMKSVKMGDITYNSQGNPILHIGNHMIEGSINKLRKPLALIRKLEKEKLSNSQIADTDHLEYRMVSLIRQKYVFKARPDPIVTEDYRGIAVLK</sequence>
<evidence type="ECO:0000256" key="1">
    <source>
        <dbReference type="ARBA" id="ARBA00004123"/>
    </source>
</evidence>
<keyword evidence="5" id="KW-0131">Cell cycle</keyword>
<dbReference type="Pfam" id="PF09696">
    <property type="entry name" value="Ctf8"/>
    <property type="match status" value="1"/>
</dbReference>
<protein>
    <submittedName>
        <fullName evidence="7">Uncharacterized protein</fullName>
    </submittedName>
</protein>
<organism evidence="7 8">
    <name type="scientific">Basidiobolus ranarum</name>
    <dbReference type="NCBI Taxonomy" id="34480"/>
    <lineage>
        <taxon>Eukaryota</taxon>
        <taxon>Fungi</taxon>
        <taxon>Fungi incertae sedis</taxon>
        <taxon>Zoopagomycota</taxon>
        <taxon>Entomophthoromycotina</taxon>
        <taxon>Basidiobolomycetes</taxon>
        <taxon>Basidiobolales</taxon>
        <taxon>Basidiobolaceae</taxon>
        <taxon>Basidiobolus</taxon>
    </lineage>
</organism>
<gene>
    <name evidence="7" type="ORF">K7432_016909</name>
</gene>
<evidence type="ECO:0000256" key="2">
    <source>
        <dbReference type="ARBA" id="ARBA00022705"/>
    </source>
</evidence>
<dbReference type="EMBL" id="JASJQH010010015">
    <property type="protein sequence ID" value="KAK9674765.1"/>
    <property type="molecule type" value="Genomic_DNA"/>
</dbReference>
<dbReference type="PANTHER" id="PTHR28605">
    <property type="entry name" value="CTF8, CHROMOSOME TRANSMISSION FIDELITY FACTOR 8 HOMOLOG (S. CEREVISIAE)"/>
    <property type="match status" value="1"/>
</dbReference>
<proteinExistence type="inferred from homology"/>
<keyword evidence="2" id="KW-0235">DNA replication</keyword>
<accession>A0ABR2VKZ4</accession>
<evidence type="ECO:0000256" key="3">
    <source>
        <dbReference type="ARBA" id="ARBA00023125"/>
    </source>
</evidence>
<comment type="subcellular location">
    <subcellularLocation>
        <location evidence="1">Nucleus</location>
    </subcellularLocation>
</comment>
<dbReference type="Proteomes" id="UP001479436">
    <property type="component" value="Unassembled WGS sequence"/>
</dbReference>
<evidence type="ECO:0000256" key="6">
    <source>
        <dbReference type="ARBA" id="ARBA00038447"/>
    </source>
</evidence>
<evidence type="ECO:0000313" key="8">
    <source>
        <dbReference type="Proteomes" id="UP001479436"/>
    </source>
</evidence>
<evidence type="ECO:0000256" key="5">
    <source>
        <dbReference type="ARBA" id="ARBA00023306"/>
    </source>
</evidence>
<evidence type="ECO:0000256" key="4">
    <source>
        <dbReference type="ARBA" id="ARBA00023242"/>
    </source>
</evidence>